<proteinExistence type="predicted"/>
<dbReference type="AlphaFoldDB" id="A0A1M4T950"/>
<organism evidence="2 3">
    <name type="scientific">Lampropedia hyalina DSM 16112</name>
    <dbReference type="NCBI Taxonomy" id="1122156"/>
    <lineage>
        <taxon>Bacteria</taxon>
        <taxon>Pseudomonadati</taxon>
        <taxon>Pseudomonadota</taxon>
        <taxon>Betaproteobacteria</taxon>
        <taxon>Burkholderiales</taxon>
        <taxon>Comamonadaceae</taxon>
        <taxon>Lampropedia</taxon>
    </lineage>
</organism>
<sequence>MATSHPVYLEDLAVGDIFRSAEHALDTEQIFDFARQFDPQPFHLDPQAARDSLFKGLAASGWHTAAITMKLLVASLPLSGGIIGAGVELQWPRPTRADDRLHVVSTIRQIVPSRSKPDRGIITVECHTLNQDGDICQQMVTQIVILRRPG</sequence>
<dbReference type="STRING" id="1122156.SAMN02745117_00260"/>
<dbReference type="PANTHER" id="PTHR43664:SF1">
    <property type="entry name" value="BETA-METHYLMALYL-COA DEHYDRATASE"/>
    <property type="match status" value="1"/>
</dbReference>
<dbReference type="SUPFAM" id="SSF54637">
    <property type="entry name" value="Thioesterase/thiol ester dehydrase-isomerase"/>
    <property type="match status" value="1"/>
</dbReference>
<dbReference type="OrthoDB" id="5298629at2"/>
<accession>A0A1M4T950</accession>
<dbReference type="Gene3D" id="3.10.129.10">
    <property type="entry name" value="Hotdog Thioesterase"/>
    <property type="match status" value="1"/>
</dbReference>
<dbReference type="InterPro" id="IPR002539">
    <property type="entry name" value="MaoC-like_dom"/>
</dbReference>
<dbReference type="Pfam" id="PF01575">
    <property type="entry name" value="MaoC_dehydratas"/>
    <property type="match status" value="1"/>
</dbReference>
<gene>
    <name evidence="2" type="ORF">SAMN02745117_00260</name>
</gene>
<dbReference type="InterPro" id="IPR029069">
    <property type="entry name" value="HotDog_dom_sf"/>
</dbReference>
<dbReference type="EMBL" id="FQUZ01000002">
    <property type="protein sequence ID" value="SHE41016.1"/>
    <property type="molecule type" value="Genomic_DNA"/>
</dbReference>
<protein>
    <submittedName>
        <fullName evidence="2">Acyl dehydratase</fullName>
    </submittedName>
</protein>
<dbReference type="Proteomes" id="UP000184327">
    <property type="component" value="Unassembled WGS sequence"/>
</dbReference>
<dbReference type="RefSeq" id="WP_073353738.1">
    <property type="nucleotide sequence ID" value="NZ_FQUZ01000002.1"/>
</dbReference>
<dbReference type="InterPro" id="IPR052342">
    <property type="entry name" value="MCH/BMMD"/>
</dbReference>
<dbReference type="PANTHER" id="PTHR43664">
    <property type="entry name" value="MONOAMINE OXIDASE-RELATED"/>
    <property type="match status" value="1"/>
</dbReference>
<reference evidence="2 3" key="1">
    <citation type="submission" date="2016-11" db="EMBL/GenBank/DDBJ databases">
        <authorList>
            <person name="Jaros S."/>
            <person name="Januszkiewicz K."/>
            <person name="Wedrychowicz H."/>
        </authorList>
    </citation>
    <scope>NUCLEOTIDE SEQUENCE [LARGE SCALE GENOMIC DNA]</scope>
    <source>
        <strain evidence="2 3">DSM 16112</strain>
    </source>
</reference>
<feature type="domain" description="MaoC-like" evidence="1">
    <location>
        <begin position="21"/>
        <end position="108"/>
    </location>
</feature>
<dbReference type="CDD" id="cd03454">
    <property type="entry name" value="YdeM"/>
    <property type="match status" value="1"/>
</dbReference>
<evidence type="ECO:0000259" key="1">
    <source>
        <dbReference type="Pfam" id="PF01575"/>
    </source>
</evidence>
<evidence type="ECO:0000313" key="2">
    <source>
        <dbReference type="EMBL" id="SHE41016.1"/>
    </source>
</evidence>
<keyword evidence="3" id="KW-1185">Reference proteome</keyword>
<name>A0A1M4T950_9BURK</name>
<evidence type="ECO:0000313" key="3">
    <source>
        <dbReference type="Proteomes" id="UP000184327"/>
    </source>
</evidence>